<dbReference type="SMART" id="SM00389">
    <property type="entry name" value="HOX"/>
    <property type="match status" value="1"/>
</dbReference>
<gene>
    <name evidence="14 15 16" type="primary">LOC110793152</name>
</gene>
<feature type="compositionally biased region" description="Low complexity" evidence="11">
    <location>
        <begin position="33"/>
        <end position="53"/>
    </location>
</feature>
<dbReference type="Pfam" id="PF00046">
    <property type="entry name" value="Homeodomain"/>
    <property type="match status" value="1"/>
</dbReference>
<keyword evidence="2" id="KW-0217">Developmental protein</keyword>
<comment type="subcellular location">
    <subcellularLocation>
        <location evidence="1 9 10">Nucleus</location>
    </subcellularLocation>
</comment>
<dbReference type="RefSeq" id="XP_056687200.1">
    <property type="nucleotide sequence ID" value="XM_056831222.1"/>
</dbReference>
<keyword evidence="3" id="KW-0805">Transcription regulation</keyword>
<dbReference type="RefSeq" id="XP_056687199.1">
    <property type="nucleotide sequence ID" value="XM_056831221.1"/>
</dbReference>
<organism evidence="13 16">
    <name type="scientific">Spinacia oleracea</name>
    <name type="common">Spinach</name>
    <dbReference type="NCBI Taxonomy" id="3562"/>
    <lineage>
        <taxon>Eukaryota</taxon>
        <taxon>Viridiplantae</taxon>
        <taxon>Streptophyta</taxon>
        <taxon>Embryophyta</taxon>
        <taxon>Tracheophyta</taxon>
        <taxon>Spermatophyta</taxon>
        <taxon>Magnoliopsida</taxon>
        <taxon>eudicotyledons</taxon>
        <taxon>Gunneridae</taxon>
        <taxon>Pentapetalae</taxon>
        <taxon>Caryophyllales</taxon>
        <taxon>Chenopodiaceae</taxon>
        <taxon>Chenopodioideae</taxon>
        <taxon>Anserineae</taxon>
        <taxon>Spinacia</taxon>
    </lineage>
</organism>
<feature type="compositionally biased region" description="Low complexity" evidence="11">
    <location>
        <begin position="156"/>
        <end position="166"/>
    </location>
</feature>
<evidence type="ECO:0000256" key="8">
    <source>
        <dbReference type="ARBA" id="ARBA00024040"/>
    </source>
</evidence>
<evidence type="ECO:0000256" key="1">
    <source>
        <dbReference type="ARBA" id="ARBA00004123"/>
    </source>
</evidence>
<evidence type="ECO:0000256" key="4">
    <source>
        <dbReference type="ARBA" id="ARBA00023125"/>
    </source>
</evidence>
<dbReference type="PROSITE" id="PS50071">
    <property type="entry name" value="HOMEOBOX_2"/>
    <property type="match status" value="1"/>
</dbReference>
<evidence type="ECO:0000313" key="16">
    <source>
        <dbReference type="RefSeq" id="XP_056687200.1"/>
    </source>
</evidence>
<dbReference type="InterPro" id="IPR001356">
    <property type="entry name" value="HD"/>
</dbReference>
<comment type="similarity">
    <text evidence="8">Belongs to the WUS homeobox family.</text>
</comment>
<evidence type="ECO:0000256" key="2">
    <source>
        <dbReference type="ARBA" id="ARBA00022473"/>
    </source>
</evidence>
<evidence type="ECO:0000256" key="9">
    <source>
        <dbReference type="PROSITE-ProRule" id="PRU00108"/>
    </source>
</evidence>
<dbReference type="CDD" id="cd00086">
    <property type="entry name" value="homeodomain"/>
    <property type="match status" value="1"/>
</dbReference>
<dbReference type="GO" id="GO:0003677">
    <property type="term" value="F:DNA binding"/>
    <property type="evidence" value="ECO:0007669"/>
    <property type="project" value="UniProtKB-KW"/>
</dbReference>
<evidence type="ECO:0000313" key="14">
    <source>
        <dbReference type="RefSeq" id="XP_056687198.1"/>
    </source>
</evidence>
<reference evidence="13" key="1">
    <citation type="journal article" date="2021" name="Nat. Commun.">
        <title>Genomic analyses provide insights into spinach domestication and the genetic basis of agronomic traits.</title>
        <authorList>
            <person name="Cai X."/>
            <person name="Sun X."/>
            <person name="Xu C."/>
            <person name="Sun H."/>
            <person name="Wang X."/>
            <person name="Ge C."/>
            <person name="Zhang Z."/>
            <person name="Wang Q."/>
            <person name="Fei Z."/>
            <person name="Jiao C."/>
            <person name="Wang Q."/>
        </authorList>
    </citation>
    <scope>NUCLEOTIDE SEQUENCE [LARGE SCALE GENOMIC DNA]</scope>
    <source>
        <strain evidence="13">cv. Varoflay</strain>
    </source>
</reference>
<feature type="domain" description="Homeobox" evidence="12">
    <location>
        <begin position="58"/>
        <end position="123"/>
    </location>
</feature>
<proteinExistence type="inferred from homology"/>
<keyword evidence="7 9" id="KW-0539">Nucleus</keyword>
<dbReference type="GeneID" id="110793152"/>
<evidence type="ECO:0000256" key="7">
    <source>
        <dbReference type="ARBA" id="ARBA00023242"/>
    </source>
</evidence>
<feature type="compositionally biased region" description="Gly residues" evidence="11">
    <location>
        <begin position="177"/>
        <end position="189"/>
    </location>
</feature>
<evidence type="ECO:0000256" key="5">
    <source>
        <dbReference type="ARBA" id="ARBA00023155"/>
    </source>
</evidence>
<evidence type="ECO:0000256" key="6">
    <source>
        <dbReference type="ARBA" id="ARBA00023163"/>
    </source>
</evidence>
<keyword evidence="5 9" id="KW-0371">Homeobox</keyword>
<feature type="region of interest" description="Disordered" evidence="11">
    <location>
        <begin position="1"/>
        <end position="69"/>
    </location>
</feature>
<protein>
    <submittedName>
        <fullName evidence="14 15">WUSCHEL-related homeobox 9 isoform X1</fullName>
    </submittedName>
</protein>
<name>A0ABM3QV21_SPIOL</name>
<feature type="region of interest" description="Disordered" evidence="11">
    <location>
        <begin position="139"/>
        <end position="202"/>
    </location>
</feature>
<accession>A0ABM3QV21</accession>
<dbReference type="PANTHER" id="PTHR47288:SF1">
    <property type="entry name" value="WUSCHEL-RELATED HOMEOBOX 9"/>
    <property type="match status" value="1"/>
</dbReference>
<dbReference type="InterPro" id="IPR044557">
    <property type="entry name" value="WOX8/9-like"/>
</dbReference>
<dbReference type="PANTHER" id="PTHR47288">
    <property type="entry name" value="WUSCHEL-RELATED HOMEOBOX 9"/>
    <property type="match status" value="1"/>
</dbReference>
<keyword evidence="4 9" id="KW-0238">DNA-binding</keyword>
<dbReference type="Gene3D" id="1.10.10.60">
    <property type="entry name" value="Homeodomain-like"/>
    <property type="match status" value="1"/>
</dbReference>
<evidence type="ECO:0000256" key="11">
    <source>
        <dbReference type="SAM" id="MobiDB-lite"/>
    </source>
</evidence>
<keyword evidence="6" id="KW-0804">Transcription</keyword>
<dbReference type="SUPFAM" id="SSF46689">
    <property type="entry name" value="Homeodomain-like"/>
    <property type="match status" value="1"/>
</dbReference>
<dbReference type="InterPro" id="IPR009057">
    <property type="entry name" value="Homeodomain-like_sf"/>
</dbReference>
<evidence type="ECO:0000259" key="12">
    <source>
        <dbReference type="PROSITE" id="PS50071"/>
    </source>
</evidence>
<dbReference type="Proteomes" id="UP000813463">
    <property type="component" value="Chromosome 6"/>
</dbReference>
<evidence type="ECO:0000313" key="13">
    <source>
        <dbReference type="Proteomes" id="UP000813463"/>
    </source>
</evidence>
<dbReference type="RefSeq" id="XP_056687198.1">
    <property type="nucleotide sequence ID" value="XM_056831220.1"/>
</dbReference>
<evidence type="ECO:0000313" key="15">
    <source>
        <dbReference type="RefSeq" id="XP_056687199.1"/>
    </source>
</evidence>
<evidence type="ECO:0000256" key="3">
    <source>
        <dbReference type="ARBA" id="ARBA00023015"/>
    </source>
</evidence>
<feature type="compositionally biased region" description="Basic and acidic residues" evidence="11">
    <location>
        <begin position="54"/>
        <end position="63"/>
    </location>
</feature>
<feature type="compositionally biased region" description="Polar residues" evidence="11">
    <location>
        <begin position="16"/>
        <end position="32"/>
    </location>
</feature>
<reference evidence="14 15" key="2">
    <citation type="submission" date="2025-05" db="UniProtKB">
        <authorList>
            <consortium name="RefSeq"/>
        </authorList>
    </citation>
    <scope>IDENTIFICATION</scope>
    <source>
        <tissue evidence="14 15">Leaf</tissue>
    </source>
</reference>
<evidence type="ECO:0000256" key="10">
    <source>
        <dbReference type="RuleBase" id="RU000682"/>
    </source>
</evidence>
<feature type="DNA-binding region" description="Homeobox" evidence="9">
    <location>
        <begin position="60"/>
        <end position="124"/>
    </location>
</feature>
<sequence length="452" mass="48926">MASSNRHWPSMFKSKPCNNQQWSQNHDTNHQQSSLLSNSCGRSSSSNSPFSSGCEERTPEPKPRWNPKPEQIRILEAIFNSGMVNPPRDEIRRIRAQLQEYGQVGDANVFYWFQNRKSRSKHKQRTLQAKITATAATITNNTTVGIHHNSPPQPMPTSSSSSSSEKASPREVTLSRSGGGSSSYGGGGSSSNNSGNVVVDQFGNSPTSVNQCNPYFQQLVAPNHHHSTTTHEFVSQDPLFFPLHQSGANFSQGLCYNDQHHQHQLMNSTTAVTIHVPPSSDQATAGGFSSLLLGDMFGGDHSKRDHEVDKFKFQQELSFLVTSAPNTTTCTISSSSPIVHTPTSTAISSNLGQMLGVGEAGGLAGKSTVFINGMAFELAVGPFNVKEEFGEDVLLIHSASGHQVLTNEWGVTLHPLQHGASYFLVGCGAASPLLHKLDSNPDLLAPGFPYQI</sequence>
<keyword evidence="13" id="KW-1185">Reference proteome</keyword>